<accession>A0A926ZFN8</accession>
<comment type="caution">
    <text evidence="3">The sequence shown here is derived from an EMBL/GenBank/DDBJ whole genome shotgun (WGS) entry which is preliminary data.</text>
</comment>
<feature type="coiled-coil region" evidence="1">
    <location>
        <begin position="184"/>
        <end position="277"/>
    </location>
</feature>
<evidence type="ECO:0000256" key="1">
    <source>
        <dbReference type="SAM" id="Coils"/>
    </source>
</evidence>
<keyword evidence="1" id="KW-0175">Coiled coil</keyword>
<reference evidence="3" key="1">
    <citation type="journal article" date="2015" name="ISME J.">
        <title>Draft Genome Sequence of Streptomyces incarnatus NRRL8089, which Produces the Nucleoside Antibiotic Sinefungin.</title>
        <authorList>
            <person name="Oshima K."/>
            <person name="Hattori M."/>
            <person name="Shimizu H."/>
            <person name="Fukuda K."/>
            <person name="Nemoto M."/>
            <person name="Inagaki K."/>
            <person name="Tamura T."/>
        </authorList>
    </citation>
    <scope>NUCLEOTIDE SEQUENCE</scope>
    <source>
        <strain evidence="3">FACHB-1375</strain>
    </source>
</reference>
<dbReference type="EMBL" id="JACJPW010000015">
    <property type="protein sequence ID" value="MBD2181040.1"/>
    <property type="molecule type" value="Genomic_DNA"/>
</dbReference>
<dbReference type="Proteomes" id="UP000641646">
    <property type="component" value="Unassembled WGS sequence"/>
</dbReference>
<gene>
    <name evidence="3" type="ORF">H6G03_07990</name>
</gene>
<evidence type="ECO:0000313" key="3">
    <source>
        <dbReference type="EMBL" id="MBD2181040.1"/>
    </source>
</evidence>
<name>A0A926ZFN8_9CYAN</name>
<dbReference type="AlphaFoldDB" id="A0A926ZFN8"/>
<keyword evidence="4" id="KW-1185">Reference proteome</keyword>
<protein>
    <recommendedName>
        <fullName evidence="5">KfrA N-terminal DNA-binding domain-containing protein</fullName>
    </recommendedName>
</protein>
<feature type="compositionally biased region" description="Basic and acidic residues" evidence="2">
    <location>
        <begin position="344"/>
        <end position="353"/>
    </location>
</feature>
<evidence type="ECO:0000256" key="2">
    <source>
        <dbReference type="SAM" id="MobiDB-lite"/>
    </source>
</evidence>
<feature type="region of interest" description="Disordered" evidence="2">
    <location>
        <begin position="333"/>
        <end position="389"/>
    </location>
</feature>
<organism evidence="3 4">
    <name type="scientific">Aerosakkonema funiforme FACHB-1375</name>
    <dbReference type="NCBI Taxonomy" id="2949571"/>
    <lineage>
        <taxon>Bacteria</taxon>
        <taxon>Bacillati</taxon>
        <taxon>Cyanobacteriota</taxon>
        <taxon>Cyanophyceae</taxon>
        <taxon>Oscillatoriophycideae</taxon>
        <taxon>Aerosakkonematales</taxon>
        <taxon>Aerosakkonemataceae</taxon>
        <taxon>Aerosakkonema</taxon>
    </lineage>
</organism>
<feature type="compositionally biased region" description="Basic residues" evidence="2">
    <location>
        <begin position="380"/>
        <end position="389"/>
    </location>
</feature>
<evidence type="ECO:0008006" key="5">
    <source>
        <dbReference type="Google" id="ProtNLM"/>
    </source>
</evidence>
<dbReference type="RefSeq" id="WP_190463803.1">
    <property type="nucleotide sequence ID" value="NZ_JACJPW010000015.1"/>
</dbReference>
<proteinExistence type="predicted"/>
<reference evidence="3" key="2">
    <citation type="submission" date="2020-08" db="EMBL/GenBank/DDBJ databases">
        <authorList>
            <person name="Chen M."/>
            <person name="Teng W."/>
            <person name="Zhao L."/>
            <person name="Hu C."/>
            <person name="Zhou Y."/>
            <person name="Han B."/>
            <person name="Song L."/>
            <person name="Shu W."/>
        </authorList>
    </citation>
    <scope>NUCLEOTIDE SEQUENCE</scope>
    <source>
        <strain evidence="3">FACHB-1375</strain>
    </source>
</reference>
<sequence>MAKRIFVSQEMVDTACEAIVREGNIDPKTGGIQLEPLRQKMIQMHGVGGGNQTLLPMLHNWIERNKQILKKSGSDPLVKALDEIRQSRDLAQTDVPSEFETLASQMVKAMWQQALSVSDTKVQMGRIETLEEENDRLRLQLMDYQEVKAKLAGMELAYKHVLEQMQLVVRNNERLVKLGDSKEVNDFLEEINRLQKQVEKLSETNQLLQDKVADADAQAEQASELRTTLNTVSQERDKLNIQVTQLAERNRELLIKSQRLEATLASKVNEIDELKAQLVAQPILPSAPVFGTEDTSSVQTIQALTERNQFLEKQLKELYEKFGQVQEELVQIRERNDSQAAPQDKIETNRASEPESPELNAQVGEEAVSKPVQEGANKSRATRKKNLNK</sequence>
<evidence type="ECO:0000313" key="4">
    <source>
        <dbReference type="Proteomes" id="UP000641646"/>
    </source>
</evidence>